<organism evidence="2 3">
    <name type="scientific">Kribbella kalugense</name>
    <dbReference type="NCBI Taxonomy" id="2512221"/>
    <lineage>
        <taxon>Bacteria</taxon>
        <taxon>Bacillati</taxon>
        <taxon>Actinomycetota</taxon>
        <taxon>Actinomycetes</taxon>
        <taxon>Propionibacteriales</taxon>
        <taxon>Kribbellaceae</taxon>
        <taxon>Kribbella</taxon>
    </lineage>
</organism>
<name>A0A4R7ZVI4_9ACTN</name>
<gene>
    <name evidence="2" type="ORF">EV650_0915</name>
</gene>
<dbReference type="Proteomes" id="UP000295447">
    <property type="component" value="Unassembled WGS sequence"/>
</dbReference>
<evidence type="ECO:0000313" key="3">
    <source>
        <dbReference type="Proteomes" id="UP000295447"/>
    </source>
</evidence>
<dbReference type="InterPro" id="IPR037026">
    <property type="entry name" value="Vgr_OB-fold_dom_sf"/>
</dbReference>
<dbReference type="InterPro" id="IPR006531">
    <property type="entry name" value="Gp5/Vgr_OB"/>
</dbReference>
<feature type="domain" description="Gp5/Type VI secretion system Vgr protein OB-fold" evidence="1">
    <location>
        <begin position="10"/>
        <end position="84"/>
    </location>
</feature>
<keyword evidence="3" id="KW-1185">Reference proteome</keyword>
<dbReference type="SUPFAM" id="SSF69255">
    <property type="entry name" value="gp5 N-terminal domain-like"/>
    <property type="match status" value="1"/>
</dbReference>
<evidence type="ECO:0000313" key="2">
    <source>
        <dbReference type="EMBL" id="TDW22083.1"/>
    </source>
</evidence>
<protein>
    <recommendedName>
        <fullName evidence="1">Gp5/Type VI secretion system Vgr protein OB-fold domain-containing protein</fullName>
    </recommendedName>
</protein>
<sequence>MTGKEFWGKYRGVVNDVSDPMMQMRIKADVPDVYGDGSSGWALPCAPFGGDQIGFFALPDVGAGVWIEFEHGDPDYPIWTGCWWGSSSELPSKWLSPPYQKTMIVTGAGHSITIDDTPGAGGITLETADGASVKLSATGLEIVNGSGGSIKLTGPKVSVNDGALEVI</sequence>
<dbReference type="AlphaFoldDB" id="A0A4R7ZVI4"/>
<evidence type="ECO:0000259" key="1">
    <source>
        <dbReference type="Pfam" id="PF04717"/>
    </source>
</evidence>
<accession>A0A4R7ZVI4</accession>
<proteinExistence type="predicted"/>
<reference evidence="2 3" key="1">
    <citation type="submission" date="2019-03" db="EMBL/GenBank/DDBJ databases">
        <title>Genomic Encyclopedia of Type Strains, Phase III (KMG-III): the genomes of soil and plant-associated and newly described type strains.</title>
        <authorList>
            <person name="Whitman W."/>
        </authorList>
    </citation>
    <scope>NUCLEOTIDE SEQUENCE [LARGE SCALE GENOMIC DNA]</scope>
    <source>
        <strain evidence="2 3">VKM Ac-2570</strain>
    </source>
</reference>
<dbReference type="Gene3D" id="2.40.50.230">
    <property type="entry name" value="Gp5 N-terminal domain"/>
    <property type="match status" value="1"/>
</dbReference>
<dbReference type="RefSeq" id="WP_202874397.1">
    <property type="nucleotide sequence ID" value="NZ_SODF01000001.1"/>
</dbReference>
<comment type="caution">
    <text evidence="2">The sequence shown here is derived from an EMBL/GenBank/DDBJ whole genome shotgun (WGS) entry which is preliminary data.</text>
</comment>
<dbReference type="EMBL" id="SODF01000001">
    <property type="protein sequence ID" value="TDW22083.1"/>
    <property type="molecule type" value="Genomic_DNA"/>
</dbReference>
<dbReference type="Pfam" id="PF04717">
    <property type="entry name" value="Phage_base_V"/>
    <property type="match status" value="1"/>
</dbReference>